<dbReference type="AlphaFoldDB" id="A0AAD6WJQ8"/>
<keyword evidence="2" id="KW-1185">Reference proteome</keyword>
<organism evidence="1 2">
    <name type="scientific">Populus alba x Populus x berolinensis</name>
    <dbReference type="NCBI Taxonomy" id="444605"/>
    <lineage>
        <taxon>Eukaryota</taxon>
        <taxon>Viridiplantae</taxon>
        <taxon>Streptophyta</taxon>
        <taxon>Embryophyta</taxon>
        <taxon>Tracheophyta</taxon>
        <taxon>Spermatophyta</taxon>
        <taxon>Magnoliopsida</taxon>
        <taxon>eudicotyledons</taxon>
        <taxon>Gunneridae</taxon>
        <taxon>Pentapetalae</taxon>
        <taxon>rosids</taxon>
        <taxon>fabids</taxon>
        <taxon>Malpighiales</taxon>
        <taxon>Salicaceae</taxon>
        <taxon>Saliceae</taxon>
        <taxon>Populus</taxon>
    </lineage>
</organism>
<evidence type="ECO:0000313" key="2">
    <source>
        <dbReference type="Proteomes" id="UP001164929"/>
    </source>
</evidence>
<comment type="caution">
    <text evidence="1">The sequence shown here is derived from an EMBL/GenBank/DDBJ whole genome shotgun (WGS) entry which is preliminary data.</text>
</comment>
<dbReference type="EMBL" id="JAQIZT010000001">
    <property type="protein sequence ID" value="KAJ7014902.1"/>
    <property type="molecule type" value="Genomic_DNA"/>
</dbReference>
<proteinExistence type="predicted"/>
<reference evidence="1 2" key="1">
    <citation type="journal article" date="2023" name="Mol. Ecol. Resour.">
        <title>Chromosome-level genome assembly of a triploid poplar Populus alba 'Berolinensis'.</title>
        <authorList>
            <person name="Chen S."/>
            <person name="Yu Y."/>
            <person name="Wang X."/>
            <person name="Wang S."/>
            <person name="Zhang T."/>
            <person name="Zhou Y."/>
            <person name="He R."/>
            <person name="Meng N."/>
            <person name="Wang Y."/>
            <person name="Liu W."/>
            <person name="Liu Z."/>
            <person name="Liu J."/>
            <person name="Guo Q."/>
            <person name="Huang H."/>
            <person name="Sederoff R.R."/>
            <person name="Wang G."/>
            <person name="Qu G."/>
            <person name="Chen S."/>
        </authorList>
    </citation>
    <scope>NUCLEOTIDE SEQUENCE [LARGE SCALE GENOMIC DNA]</scope>
    <source>
        <strain evidence="1">SC-2020</strain>
    </source>
</reference>
<accession>A0AAD6WJQ8</accession>
<protein>
    <submittedName>
        <fullName evidence="1">Uncharacterized protein</fullName>
    </submittedName>
</protein>
<sequence>MLMAPLRGSLVGQLLEVFSEIPTSSSSVFSLTQLVSRKESFGIKCLLSGDSGGSDYVTEPNLRYFIKLSPRSSWLSSVQTHPMNSIFLTQVRSHYKGRQCRC</sequence>
<dbReference type="Proteomes" id="UP001164929">
    <property type="component" value="Chromosome 1"/>
</dbReference>
<gene>
    <name evidence="1" type="ORF">NC653_004258</name>
</gene>
<evidence type="ECO:0000313" key="1">
    <source>
        <dbReference type="EMBL" id="KAJ7014902.1"/>
    </source>
</evidence>
<name>A0AAD6WJQ8_9ROSI</name>